<protein>
    <submittedName>
        <fullName evidence="7">Sigma-70 family RNA polymerase sigma factor</fullName>
    </submittedName>
</protein>
<dbReference type="InterPro" id="IPR014284">
    <property type="entry name" value="RNA_pol_sigma-70_dom"/>
</dbReference>
<evidence type="ECO:0000256" key="2">
    <source>
        <dbReference type="ARBA" id="ARBA00023015"/>
    </source>
</evidence>
<proteinExistence type="inferred from homology"/>
<accession>A0ABT1X3Z3</accession>
<feature type="domain" description="RNA polymerase sigma factor 70 region 4 type 2" evidence="6">
    <location>
        <begin position="102"/>
        <end position="152"/>
    </location>
</feature>
<dbReference type="SUPFAM" id="SSF88946">
    <property type="entry name" value="Sigma2 domain of RNA polymerase sigma factors"/>
    <property type="match status" value="1"/>
</dbReference>
<dbReference type="PANTHER" id="PTHR43133:SF25">
    <property type="entry name" value="RNA POLYMERASE SIGMA FACTOR RFAY-RELATED"/>
    <property type="match status" value="1"/>
</dbReference>
<dbReference type="EMBL" id="JANJOU010000008">
    <property type="protein sequence ID" value="MCR0982825.1"/>
    <property type="molecule type" value="Genomic_DNA"/>
</dbReference>
<evidence type="ECO:0000313" key="7">
    <source>
        <dbReference type="EMBL" id="MCR0982825.1"/>
    </source>
</evidence>
<dbReference type="InterPro" id="IPR013249">
    <property type="entry name" value="RNA_pol_sigma70_r4_t2"/>
</dbReference>
<evidence type="ECO:0000259" key="5">
    <source>
        <dbReference type="Pfam" id="PF04542"/>
    </source>
</evidence>
<evidence type="ECO:0000256" key="1">
    <source>
        <dbReference type="ARBA" id="ARBA00010641"/>
    </source>
</evidence>
<evidence type="ECO:0000256" key="4">
    <source>
        <dbReference type="ARBA" id="ARBA00023163"/>
    </source>
</evidence>
<comment type="caution">
    <text evidence="7">The sequence shown here is derived from an EMBL/GenBank/DDBJ whole genome shotgun (WGS) entry which is preliminary data.</text>
</comment>
<keyword evidence="4" id="KW-0804">Transcription</keyword>
<reference evidence="7 8" key="1">
    <citation type="submission" date="2022-06" db="EMBL/GenBank/DDBJ databases">
        <title>Roseomonas CN29.</title>
        <authorList>
            <person name="Cheng Y."/>
            <person name="He X."/>
        </authorList>
    </citation>
    <scope>NUCLEOTIDE SEQUENCE [LARGE SCALE GENOMIC DNA]</scope>
    <source>
        <strain evidence="7 8">CN29</strain>
    </source>
</reference>
<dbReference type="InterPro" id="IPR013324">
    <property type="entry name" value="RNA_pol_sigma_r3/r4-like"/>
</dbReference>
<gene>
    <name evidence="7" type="ORF">NRP21_12280</name>
</gene>
<dbReference type="Pfam" id="PF04542">
    <property type="entry name" value="Sigma70_r2"/>
    <property type="match status" value="1"/>
</dbReference>
<dbReference type="Gene3D" id="1.10.10.10">
    <property type="entry name" value="Winged helix-like DNA-binding domain superfamily/Winged helix DNA-binding domain"/>
    <property type="match status" value="1"/>
</dbReference>
<dbReference type="InterPro" id="IPR036388">
    <property type="entry name" value="WH-like_DNA-bd_sf"/>
</dbReference>
<dbReference type="CDD" id="cd06171">
    <property type="entry name" value="Sigma70_r4"/>
    <property type="match status" value="1"/>
</dbReference>
<dbReference type="InterPro" id="IPR007627">
    <property type="entry name" value="RNA_pol_sigma70_r2"/>
</dbReference>
<evidence type="ECO:0000313" key="8">
    <source>
        <dbReference type="Proteomes" id="UP001524642"/>
    </source>
</evidence>
<dbReference type="Gene3D" id="1.10.1740.10">
    <property type="match status" value="1"/>
</dbReference>
<dbReference type="InterPro" id="IPR013325">
    <property type="entry name" value="RNA_pol_sigma_r2"/>
</dbReference>
<keyword evidence="8" id="KW-1185">Reference proteome</keyword>
<feature type="domain" description="RNA polymerase sigma-70 region 2" evidence="5">
    <location>
        <begin position="9"/>
        <end position="73"/>
    </location>
</feature>
<evidence type="ECO:0000259" key="6">
    <source>
        <dbReference type="Pfam" id="PF08281"/>
    </source>
</evidence>
<keyword evidence="3" id="KW-0731">Sigma factor</keyword>
<keyword evidence="2" id="KW-0805">Transcription regulation</keyword>
<dbReference type="InterPro" id="IPR039425">
    <property type="entry name" value="RNA_pol_sigma-70-like"/>
</dbReference>
<dbReference type="PANTHER" id="PTHR43133">
    <property type="entry name" value="RNA POLYMERASE ECF-TYPE SIGMA FACTO"/>
    <property type="match status" value="1"/>
</dbReference>
<name>A0ABT1X3Z3_9PROT</name>
<dbReference type="Pfam" id="PF08281">
    <property type="entry name" value="Sigma70_r4_2"/>
    <property type="match status" value="1"/>
</dbReference>
<evidence type="ECO:0000256" key="3">
    <source>
        <dbReference type="ARBA" id="ARBA00023082"/>
    </source>
</evidence>
<organism evidence="7 8">
    <name type="scientific">Roseomonas populi</name>
    <dbReference type="NCBI Taxonomy" id="3121582"/>
    <lineage>
        <taxon>Bacteria</taxon>
        <taxon>Pseudomonadati</taxon>
        <taxon>Pseudomonadota</taxon>
        <taxon>Alphaproteobacteria</taxon>
        <taxon>Acetobacterales</taxon>
        <taxon>Roseomonadaceae</taxon>
        <taxon>Roseomonas</taxon>
    </lineage>
</organism>
<comment type="similarity">
    <text evidence="1">Belongs to the sigma-70 factor family. ECF subfamily.</text>
</comment>
<dbReference type="RefSeq" id="WP_257716482.1">
    <property type="nucleotide sequence ID" value="NZ_JANJOU010000008.1"/>
</dbReference>
<dbReference type="SUPFAM" id="SSF88659">
    <property type="entry name" value="Sigma3 and sigma4 domains of RNA polymerase sigma factors"/>
    <property type="match status" value="1"/>
</dbReference>
<dbReference type="Proteomes" id="UP001524642">
    <property type="component" value="Unassembled WGS sequence"/>
</dbReference>
<dbReference type="NCBIfam" id="TIGR02937">
    <property type="entry name" value="sigma70-ECF"/>
    <property type="match status" value="1"/>
</dbReference>
<sequence>MRDRHAMLARHGDRLHRYARVLTGDRDAAQDLWQETAARYLAARRAPAEETEARLYLFRSLRNLFIDQARHRRVTRAHAEEEGALRDPPEADARSLIAEITVRQALARLAPEQRDLVALVDIGGFAYVEAAALLGIPVGTVMSRLARARTAMLADIAGSSVVPIRKRAS</sequence>